<evidence type="ECO:0000313" key="3">
    <source>
        <dbReference type="Proteomes" id="UP000650533"/>
    </source>
</evidence>
<organism evidence="2 3">
    <name type="scientific">Rhizoctonia solani</name>
    <dbReference type="NCBI Taxonomy" id="456999"/>
    <lineage>
        <taxon>Eukaryota</taxon>
        <taxon>Fungi</taxon>
        <taxon>Dikarya</taxon>
        <taxon>Basidiomycota</taxon>
        <taxon>Agaricomycotina</taxon>
        <taxon>Agaricomycetes</taxon>
        <taxon>Cantharellales</taxon>
        <taxon>Ceratobasidiaceae</taxon>
        <taxon>Rhizoctonia</taxon>
    </lineage>
</organism>
<feature type="compositionally biased region" description="Polar residues" evidence="1">
    <location>
        <begin position="683"/>
        <end position="696"/>
    </location>
</feature>
<feature type="compositionally biased region" description="Polar residues" evidence="1">
    <location>
        <begin position="24"/>
        <end position="33"/>
    </location>
</feature>
<feature type="region of interest" description="Disordered" evidence="1">
    <location>
        <begin position="106"/>
        <end position="174"/>
    </location>
</feature>
<reference evidence="2" key="1">
    <citation type="submission" date="2020-05" db="EMBL/GenBank/DDBJ databases">
        <title>Evolutionary and genomic comparisons of hybrid uninucleate and nonhybrid Rhizoctonia fungi.</title>
        <authorList>
            <person name="Li C."/>
            <person name="Chen X."/>
        </authorList>
    </citation>
    <scope>NUCLEOTIDE SEQUENCE</scope>
    <source>
        <strain evidence="2">AG-1 IA</strain>
    </source>
</reference>
<proteinExistence type="predicted"/>
<feature type="region of interest" description="Disordered" evidence="1">
    <location>
        <begin position="1"/>
        <end position="62"/>
    </location>
</feature>
<name>A0A8H8P5W5_9AGAM</name>
<gene>
    <name evidence="2" type="ORF">RhiXN_11368</name>
</gene>
<feature type="compositionally biased region" description="Basic and acidic residues" evidence="1">
    <location>
        <begin position="649"/>
        <end position="682"/>
    </location>
</feature>
<sequence>MWAAAARDVSSQSPPPPSERHLSITDSIASTTVEEIKERYRLSTYDHPNRASNGPPRLPHARRDSIFSFNTNWTGDEAFSISDFPPPPAMIPRFGPAIASSVGHLPPIPDTNRDRDPPNSAATYTDTLGYIHSPGPVVQSSAYSSSSHLPSHFNSRPNTGSNNPHSRPSTGNAQGLTVQIDHAPSHSDRIQIVTGPSPTSPAFKSSASVRADSVLQGSANLSPKPTHEQAERVSPTIPSPSSQYLVPSPSSAAYTRTLHTHTQHSPTDTATGIYTHNRPSPTTSEKVPGFPVVPPSPATAAFLREPVAPPSTHTSHEGLLEPGFIRSLMRGIERDEHDGFSLEDPSEGRYASVHARDSFASTSYRDSLASSAYPRDSFQARHHPYDYSVEDLRTQTEDLEELEPPRVFFRRAPAASLPSSPRSSFSLSVRSGVTGRAGWGSEAVPEVPKIPDAFRQPQPKRRSIVSTTTGITATGTATGTGTGTEETGVVQHAVLVRTASYRAPAVYKTTDELRAGAVSPGGLLASPVSPNTLSPVAATAMMGQPPLASPLPVSPLTRAPSTSTSIPYSYNGKTSPIPYAGRKDLGSAHVRTTSRDLTMGSGGGGDVVRRKSQLAALHLSIPGPRARERERERSVVVHEEDGDELVYVRGDDVDRERAGRESQYHRESQYNRESQYHRESQYNRDSQYNRESQYSPRESRYDMRGSRYADSYLDSPYMAHWADLASPSEITPALRDSMINDTASYMRPGGGKSAGLRISAGLGSPSGAMHSPGGLLHSPGGLLHSPAFPSPGGSLSTPGTPFRPPFATPSSAPATPGHGHGPASLSISGSNLDSPRHAKRASGISFVSSVFSKFSGHASAGHNTGTKGFQFSWRNEPVPPMPAVTVRNEETASNIVRKEGTMELPQLAHRAERLNEMLELGKLPHRSKSTLGVASAPGSGGGRVADVPVGVDQEGNDVSGEGYTDEKALRRTRSLRSVFTTLSDRSRRFIPGASAGGASGSLRSSLVDIPGQQHQRFNKLPEEHRQERKVTWGEGTGVPPPRPERTKTRRLPRKRLLTLLAIAVVALCAIVGVSVGLTRGHGREPDAAGYTCPLASQTGQLCDLDATCACTSSLAGQCNPLAQVLVDLVGPVNKLFDPSPAFTPSSVALSLWEIQGSPLPGANCANQADLVDVGPALSAAQGSVSANRTEFARSALLWTLVMTMSPNSTERMQQFVKQLDFTKLEAASLDSSVHGEFLFGAAGYQIDFARMTVSQPAITWQSSAKPSTDQVALVSEDLRKALDRVYTFATASSAQRSSALARYWTNTLQFTSSQLSDFRRIASVSPVLLPFDATSSAVRSLFSNVNGSFPPPAACYPTLSTDELNAVNAMETGVFGLTRTGSVPSALNPNCFSSRPVYGVLDIARLRSSFGPSEKDAPKQAVQVAANATSRVSVRLGRDGAGLPLTSVATANLTGSDDARTFGTISNMDHVLLTYLQAFPSIQAAGALIDHVLASSDLKAPPPTNTSALYNLTSGLTELPILEVAFFGTVGPVDLASASADFASPSGELFFGSSAGDAFREWAVQRTGEVVWYDGAAATQVVREGRTRDSTFEDVWKGANGLLSNAETTGVRTSRPEVARIVNVFTTIGYMGS</sequence>
<feature type="compositionally biased region" description="Low complexity" evidence="1">
    <location>
        <begin position="140"/>
        <end position="155"/>
    </location>
</feature>
<feature type="region of interest" description="Disordered" evidence="1">
    <location>
        <begin position="619"/>
        <end position="702"/>
    </location>
</feature>
<feature type="region of interest" description="Disordered" evidence="1">
    <location>
        <begin position="929"/>
        <end position="962"/>
    </location>
</feature>
<feature type="compositionally biased region" description="Basic and acidic residues" evidence="1">
    <location>
        <begin position="625"/>
        <end position="639"/>
    </location>
</feature>
<feature type="region of interest" description="Disordered" evidence="1">
    <location>
        <begin position="756"/>
        <end position="837"/>
    </location>
</feature>
<dbReference type="EMBL" id="CP059669">
    <property type="protein sequence ID" value="QRW24456.1"/>
    <property type="molecule type" value="Genomic_DNA"/>
</dbReference>
<evidence type="ECO:0000256" key="1">
    <source>
        <dbReference type="SAM" id="MobiDB-lite"/>
    </source>
</evidence>
<feature type="compositionally biased region" description="Polar residues" evidence="1">
    <location>
        <begin position="239"/>
        <end position="248"/>
    </location>
</feature>
<feature type="region of interest" description="Disordered" evidence="1">
    <location>
        <begin position="558"/>
        <end position="583"/>
    </location>
</feature>
<dbReference type="Proteomes" id="UP000650533">
    <property type="component" value="Chromosome 12"/>
</dbReference>
<dbReference type="KEGG" id="rsx:RhiXN_11368"/>
<dbReference type="GeneID" id="67033646"/>
<dbReference type="RefSeq" id="XP_043184693.1">
    <property type="nucleotide sequence ID" value="XM_043331183.1"/>
</dbReference>
<evidence type="ECO:0000313" key="2">
    <source>
        <dbReference type="EMBL" id="QRW24456.1"/>
    </source>
</evidence>
<protein>
    <submittedName>
        <fullName evidence="2">Zinc finger protein GLI2</fullName>
    </submittedName>
</protein>
<feature type="compositionally biased region" description="Polar residues" evidence="1">
    <location>
        <begin position="559"/>
        <end position="574"/>
    </location>
</feature>
<feature type="compositionally biased region" description="Polar residues" evidence="1">
    <location>
        <begin position="194"/>
        <end position="208"/>
    </location>
</feature>
<accession>A0A8H8P5W5</accession>
<feature type="compositionally biased region" description="Low complexity" evidence="1">
    <location>
        <begin position="770"/>
        <end position="786"/>
    </location>
</feature>
<feature type="compositionally biased region" description="Polar residues" evidence="1">
    <location>
        <begin position="156"/>
        <end position="174"/>
    </location>
</feature>
<feature type="region of interest" description="Disordered" evidence="1">
    <location>
        <begin position="189"/>
        <end position="248"/>
    </location>
</feature>